<evidence type="ECO:0000313" key="2">
    <source>
        <dbReference type="EMBL" id="OWZ19562.1"/>
    </source>
</evidence>
<organism evidence="2 3">
    <name type="scientific">Phytophthora megakarya</name>
    <dbReference type="NCBI Taxonomy" id="4795"/>
    <lineage>
        <taxon>Eukaryota</taxon>
        <taxon>Sar</taxon>
        <taxon>Stramenopiles</taxon>
        <taxon>Oomycota</taxon>
        <taxon>Peronosporomycetes</taxon>
        <taxon>Peronosporales</taxon>
        <taxon>Peronosporaceae</taxon>
        <taxon>Phytophthora</taxon>
    </lineage>
</organism>
<name>A0A225WPU4_9STRA</name>
<comment type="caution">
    <text evidence="2">The sequence shown here is derived from an EMBL/GenBank/DDBJ whole genome shotgun (WGS) entry which is preliminary data.</text>
</comment>
<reference evidence="3" key="1">
    <citation type="submission" date="2017-03" db="EMBL/GenBank/DDBJ databases">
        <title>Phytopthora megakarya and P. palmivora, two closely related causual agents of cacao black pod achieved similar genome size and gene model numbers by different mechanisms.</title>
        <authorList>
            <person name="Ali S."/>
            <person name="Shao J."/>
            <person name="Larry D.J."/>
            <person name="Kronmiller B."/>
            <person name="Shen D."/>
            <person name="Strem M.D."/>
            <person name="Melnick R.L."/>
            <person name="Guiltinan M.J."/>
            <person name="Tyler B.M."/>
            <person name="Meinhardt L.W."/>
            <person name="Bailey B.A."/>
        </authorList>
    </citation>
    <scope>NUCLEOTIDE SEQUENCE [LARGE SCALE GENOMIC DNA]</scope>
    <source>
        <strain evidence="3">zdho120</strain>
    </source>
</reference>
<keyword evidence="3" id="KW-1185">Reference proteome</keyword>
<dbReference type="AlphaFoldDB" id="A0A225WPU4"/>
<gene>
    <name evidence="2" type="ORF">PHMEG_0006161</name>
</gene>
<evidence type="ECO:0000313" key="3">
    <source>
        <dbReference type="Proteomes" id="UP000198211"/>
    </source>
</evidence>
<evidence type="ECO:0000256" key="1">
    <source>
        <dbReference type="SAM" id="MobiDB-lite"/>
    </source>
</evidence>
<dbReference type="EMBL" id="NBNE01000427">
    <property type="protein sequence ID" value="OWZ19562.1"/>
    <property type="molecule type" value="Genomic_DNA"/>
</dbReference>
<accession>A0A225WPU4</accession>
<dbReference type="Proteomes" id="UP000198211">
    <property type="component" value="Unassembled WGS sequence"/>
</dbReference>
<protein>
    <submittedName>
        <fullName evidence="2">Uncharacterized protein</fullName>
    </submittedName>
</protein>
<feature type="region of interest" description="Disordered" evidence="1">
    <location>
        <begin position="1"/>
        <end position="29"/>
    </location>
</feature>
<sequence length="72" mass="7990">MRKEDTEDEVGDDEAVEDDDGEFEADDTSNEVLTGAAILERQKKNAAKRLAAARLKEAVEKLPPNWQSTVDN</sequence>
<proteinExistence type="predicted"/>